<proteinExistence type="predicted"/>
<dbReference type="Gene3D" id="1.10.287.1060">
    <property type="entry name" value="ESAT-6-like"/>
    <property type="match status" value="1"/>
</dbReference>
<keyword evidence="2" id="KW-1185">Reference proteome</keyword>
<dbReference type="InterPro" id="IPR036689">
    <property type="entry name" value="ESAT-6-like_sf"/>
</dbReference>
<evidence type="ECO:0000313" key="2">
    <source>
        <dbReference type="Proteomes" id="UP000636918"/>
    </source>
</evidence>
<organism evidence="1 2">
    <name type="scientific">Nocardioides baculatus</name>
    <dbReference type="NCBI Taxonomy" id="2801337"/>
    <lineage>
        <taxon>Bacteria</taxon>
        <taxon>Bacillati</taxon>
        <taxon>Actinomycetota</taxon>
        <taxon>Actinomycetes</taxon>
        <taxon>Propionibacteriales</taxon>
        <taxon>Nocardioidaceae</taxon>
        <taxon>Nocardioides</taxon>
    </lineage>
</organism>
<protein>
    <submittedName>
        <fullName evidence="1">Uncharacterized protein</fullName>
    </submittedName>
</protein>
<gene>
    <name evidence="1" type="ORF">JI751_01070</name>
</gene>
<accession>A0ABS1L3V6</accession>
<comment type="caution">
    <text evidence="1">The sequence shown here is derived from an EMBL/GenBank/DDBJ whole genome shotgun (WGS) entry which is preliminary data.</text>
</comment>
<dbReference type="InterPro" id="IPR011044">
    <property type="entry name" value="Quino_amine_DH_bsu"/>
</dbReference>
<dbReference type="Proteomes" id="UP000636918">
    <property type="component" value="Unassembled WGS sequence"/>
</dbReference>
<reference evidence="1 2" key="1">
    <citation type="submission" date="2021-01" db="EMBL/GenBank/DDBJ databases">
        <title>Genome seq and assembly of Nocardiodes sp. G10.</title>
        <authorList>
            <person name="Chhetri G."/>
        </authorList>
    </citation>
    <scope>NUCLEOTIDE SEQUENCE [LARGE SCALE GENOMIC DNA]</scope>
    <source>
        <strain evidence="1 2">G10</strain>
    </source>
</reference>
<evidence type="ECO:0000313" key="1">
    <source>
        <dbReference type="EMBL" id="MBL0746187.1"/>
    </source>
</evidence>
<dbReference type="SUPFAM" id="SSF50969">
    <property type="entry name" value="YVTN repeat-like/Quinoprotein amine dehydrogenase"/>
    <property type="match status" value="1"/>
</dbReference>
<dbReference type="EMBL" id="JAERSG010000001">
    <property type="protein sequence ID" value="MBL0746187.1"/>
    <property type="molecule type" value="Genomic_DNA"/>
</dbReference>
<dbReference type="RefSeq" id="WP_201932345.1">
    <property type="nucleotide sequence ID" value="NZ_JAERSG010000001.1"/>
</dbReference>
<dbReference type="SUPFAM" id="SSF140453">
    <property type="entry name" value="EsxAB dimer-like"/>
    <property type="match status" value="1"/>
</dbReference>
<sequence length="553" mass="58629">MTDPEIEHARLVSGDAATLRQLTATLEASAHALTGARSDIADAQDVVVWNGAGAVAFDARLSTLRSGVTLTRTTVQRARGALETAAAAYERAEANADYYIGFWRNRPAALPPVVEEIFARLVNAFLLGVGVDYNQQLAAVEAVLTGDEVDLDSLDEETREWVEEGLRKNEEWLAGNDSGLGPIIPNTAATGDDRGWIPQGLGYDPDSHTLIQSYYTKDGTSYLALIDEITGKKIGEVRLGGDFPVPETGGAAPDRPNHAGGVSVQGDNVYVVDNGQVFTYSLQELRGGTADDKVDPVRPPQDVSGGSYSAIHGGRLYLGDFENDLLHVYEKQGGDWVKVDVVDTPQDCQGVVVRDGQYVFSSSYGRGNESSLIVQDAVTGDRSDPYVMPNMSEGIVEVDGDVLTTYESGAGHYQHADGTSGWWWGLDDNRDLWPSTHMTRTPLSDLGVGQDLEIEPASLTRAAGDLGAPADVLASESATVGGVRVPAHALGRVPAAAGLSRAINELVETAGDSLRTGSRAVGAAAELLVATAHDHTRVDDHVGAAFRGATPLP</sequence>
<name>A0ABS1L3V6_9ACTN</name>